<proteinExistence type="predicted"/>
<feature type="compositionally biased region" description="Basic residues" evidence="1">
    <location>
        <begin position="300"/>
        <end position="312"/>
    </location>
</feature>
<keyword evidence="2" id="KW-0560">Oxidoreductase</keyword>
<evidence type="ECO:0000313" key="2">
    <source>
        <dbReference type="EMBL" id="CAA9411384.1"/>
    </source>
</evidence>
<feature type="compositionally biased region" description="Basic and acidic residues" evidence="1">
    <location>
        <begin position="492"/>
        <end position="507"/>
    </location>
</feature>
<feature type="compositionally biased region" description="Basic residues" evidence="1">
    <location>
        <begin position="102"/>
        <end position="120"/>
    </location>
</feature>
<evidence type="ECO:0000256" key="1">
    <source>
        <dbReference type="SAM" id="MobiDB-lite"/>
    </source>
</evidence>
<feature type="non-terminal residue" evidence="2">
    <location>
        <position position="1"/>
    </location>
</feature>
<feature type="compositionally biased region" description="Basic and acidic residues" evidence="1">
    <location>
        <begin position="325"/>
        <end position="335"/>
    </location>
</feature>
<feature type="compositionally biased region" description="Low complexity" evidence="1">
    <location>
        <begin position="349"/>
        <end position="362"/>
    </location>
</feature>
<dbReference type="EC" id="1.1.1.49" evidence="2"/>
<feature type="compositionally biased region" description="Basic residues" evidence="1">
    <location>
        <begin position="227"/>
        <end position="256"/>
    </location>
</feature>
<accession>A0A6J4PFG8</accession>
<feature type="compositionally biased region" description="Basic and acidic residues" evidence="1">
    <location>
        <begin position="381"/>
        <end position="405"/>
    </location>
</feature>
<reference evidence="2" key="1">
    <citation type="submission" date="2020-02" db="EMBL/GenBank/DDBJ databases">
        <authorList>
            <person name="Meier V. D."/>
        </authorList>
    </citation>
    <scope>NUCLEOTIDE SEQUENCE</scope>
    <source>
        <strain evidence="2">AVDCRST_MAG06</strain>
    </source>
</reference>
<feature type="non-terminal residue" evidence="2">
    <location>
        <position position="507"/>
    </location>
</feature>
<feature type="region of interest" description="Disordered" evidence="1">
    <location>
        <begin position="1"/>
        <end position="507"/>
    </location>
</feature>
<dbReference type="AlphaFoldDB" id="A0A6J4PFG8"/>
<sequence>GRRQPAAGPRGPPAPSDRGPVRHGALRRHRRPLPQEGRAGGLRPRQPWAAAARLQPHRVRPARLGRPGLRPDRARLGQAARAHRVPGGGLEPAVRGPALRAGRLRRRRRLRHPAPHHRGARPGPGDRRELRFLPRHPAVVLRRGRGPAPGAQARPATGRRLAPGRRGEAVRPRPGVGSGAERHPRRRLPARVGVPHRPLPGQGDGAEHPGDALRQQHVRAGLERQLRRPRADHHGRGHRHRRSRRLLRRHRGRPRRHPEPPPPADGPGRHGGADVLRRRQPAPGEAEGALLHDPAPTTRPQHRARAVRRGLVRRREGAGVPRRGGHQEVLDDRDVRRHHRQHRDPALGRGAVLPAARQAARASGHRGGDHLQARAAPALQRDLHRGAHPERPGRPGAARRGDDPAIRLQGAGHHHGDPRRQHGLRLRRLLHRGQPRGLRATDPRRPAGRPAVVPAARGGRALVEDPRPRPGPLGPEGPARQVSGGHLGPTLRRRDAGTRRPHLEATM</sequence>
<dbReference type="GO" id="GO:0004345">
    <property type="term" value="F:glucose-6-phosphate dehydrogenase activity"/>
    <property type="evidence" value="ECO:0007669"/>
    <property type="project" value="UniProtKB-EC"/>
</dbReference>
<protein>
    <submittedName>
        <fullName evidence="2">Glucose-6-phosphate 1-dehydrogenase</fullName>
        <ecNumber evidence="2">1.1.1.49</ecNumber>
    </submittedName>
</protein>
<name>A0A6J4PFG8_9ACTN</name>
<dbReference type="EMBL" id="CADCUP010000192">
    <property type="protein sequence ID" value="CAA9411384.1"/>
    <property type="molecule type" value="Genomic_DNA"/>
</dbReference>
<organism evidence="2">
    <name type="scientific">uncultured Nocardioides sp</name>
    <dbReference type="NCBI Taxonomy" id="198441"/>
    <lineage>
        <taxon>Bacteria</taxon>
        <taxon>Bacillati</taxon>
        <taxon>Actinomycetota</taxon>
        <taxon>Actinomycetes</taxon>
        <taxon>Propionibacteriales</taxon>
        <taxon>Nocardioidaceae</taxon>
        <taxon>Nocardioides</taxon>
        <taxon>environmental samples</taxon>
    </lineage>
</organism>
<feature type="compositionally biased region" description="Basic residues" evidence="1">
    <location>
        <begin position="421"/>
        <end position="434"/>
    </location>
</feature>
<feature type="compositionally biased region" description="Basic and acidic residues" evidence="1">
    <location>
        <begin position="267"/>
        <end position="277"/>
    </location>
</feature>
<feature type="compositionally biased region" description="Low complexity" evidence="1">
    <location>
        <begin position="146"/>
        <end position="160"/>
    </location>
</feature>
<gene>
    <name evidence="2" type="ORF">AVDCRST_MAG06-2898</name>
</gene>
<feature type="compositionally biased region" description="Low complexity" evidence="1">
    <location>
        <begin position="448"/>
        <end position="461"/>
    </location>
</feature>